<name>A0A0R2NMZ5_9LACO</name>
<sequence length="217" mass="24304">MKLAKSSIAILFSYLVIFLLPSLLNSIFNIKNIIISVQTWDYLIGAIVLATLLYFTKEKNSIDSNKNGIDNVVIWGFIGLFLALLIQFAISFILILTKQNPASENTAQLLTLTKASPFFILTIVIGAPIMEEIVFRKVIFGNLNKLMGWDKSSVGITMSAIISSLAFALMHQDGHIFMYATLGLLFCWIYRKTGRIQTTMISHILMNTFVALPVLFK</sequence>
<dbReference type="GO" id="GO:0080120">
    <property type="term" value="P:CAAX-box protein maturation"/>
    <property type="evidence" value="ECO:0007669"/>
    <property type="project" value="UniProtKB-ARBA"/>
</dbReference>
<dbReference type="RefSeq" id="WP_057798364.1">
    <property type="nucleotide sequence ID" value="NZ_BJZZ01000006.1"/>
</dbReference>
<dbReference type="AlphaFoldDB" id="A0A0R2NMZ5"/>
<feature type="domain" description="CAAX prenyl protease 2/Lysostaphin resistance protein A-like" evidence="3">
    <location>
        <begin position="117"/>
        <end position="209"/>
    </location>
</feature>
<comment type="caution">
    <text evidence="4">The sequence shown here is derived from an EMBL/GenBank/DDBJ whole genome shotgun (WGS) entry which is preliminary data.</text>
</comment>
<evidence type="ECO:0000259" key="3">
    <source>
        <dbReference type="Pfam" id="PF02517"/>
    </source>
</evidence>
<accession>A0A0R2NMZ5</accession>
<feature type="transmembrane region" description="Helical" evidence="2">
    <location>
        <begin position="154"/>
        <end position="170"/>
    </location>
</feature>
<dbReference type="Proteomes" id="UP000051249">
    <property type="component" value="Unassembled WGS sequence"/>
</dbReference>
<evidence type="ECO:0000256" key="1">
    <source>
        <dbReference type="ARBA" id="ARBA00009067"/>
    </source>
</evidence>
<feature type="transmembrane region" description="Helical" evidence="2">
    <location>
        <begin position="115"/>
        <end position="134"/>
    </location>
</feature>
<keyword evidence="2" id="KW-0812">Transmembrane</keyword>
<keyword evidence="5" id="KW-1185">Reference proteome</keyword>
<feature type="transmembrane region" description="Helical" evidence="2">
    <location>
        <begin position="40"/>
        <end position="56"/>
    </location>
</feature>
<comment type="similarity">
    <text evidence="1">Belongs to the UPF0177 family.</text>
</comment>
<evidence type="ECO:0000313" key="5">
    <source>
        <dbReference type="Proteomes" id="UP000051249"/>
    </source>
</evidence>
<reference evidence="4 5" key="1">
    <citation type="journal article" date="2015" name="Genome Announc.">
        <title>Expanding the biotechnology potential of lactobacilli through comparative genomics of 213 strains and associated genera.</title>
        <authorList>
            <person name="Sun Z."/>
            <person name="Harris H.M."/>
            <person name="McCann A."/>
            <person name="Guo C."/>
            <person name="Argimon S."/>
            <person name="Zhang W."/>
            <person name="Yang X."/>
            <person name="Jeffery I.B."/>
            <person name="Cooney J.C."/>
            <person name="Kagawa T.F."/>
            <person name="Liu W."/>
            <person name="Song Y."/>
            <person name="Salvetti E."/>
            <person name="Wrobel A."/>
            <person name="Rasinkangas P."/>
            <person name="Parkhill J."/>
            <person name="Rea M.C."/>
            <person name="O'Sullivan O."/>
            <person name="Ritari J."/>
            <person name="Douillard F.P."/>
            <person name="Paul Ross R."/>
            <person name="Yang R."/>
            <person name="Briner A.E."/>
            <person name="Felis G.E."/>
            <person name="de Vos W.M."/>
            <person name="Barrangou R."/>
            <person name="Klaenhammer T.R."/>
            <person name="Caufield P.W."/>
            <person name="Cui Y."/>
            <person name="Zhang H."/>
            <person name="O'Toole P.W."/>
        </authorList>
    </citation>
    <scope>NUCLEOTIDE SEQUENCE [LARGE SCALE GENOMIC DNA]</scope>
    <source>
        <strain evidence="4 5">DSM 23026</strain>
    </source>
</reference>
<evidence type="ECO:0000256" key="2">
    <source>
        <dbReference type="SAM" id="Phobius"/>
    </source>
</evidence>
<keyword evidence="2" id="KW-0472">Membrane</keyword>
<dbReference type="PANTHER" id="PTHR36435:SF6">
    <property type="entry name" value="ABORTIVE INFECTION PROTEIN"/>
    <property type="match status" value="1"/>
</dbReference>
<dbReference type="GO" id="GO:0006508">
    <property type="term" value="P:proteolysis"/>
    <property type="evidence" value="ECO:0007669"/>
    <property type="project" value="UniProtKB-KW"/>
</dbReference>
<proteinExistence type="inferred from homology"/>
<keyword evidence="4" id="KW-0645">Protease</keyword>
<organism evidence="4 5">
    <name type="scientific">Pediococcus argentinicus</name>
    <dbReference type="NCBI Taxonomy" id="480391"/>
    <lineage>
        <taxon>Bacteria</taxon>
        <taxon>Bacillati</taxon>
        <taxon>Bacillota</taxon>
        <taxon>Bacilli</taxon>
        <taxon>Lactobacillales</taxon>
        <taxon>Lactobacillaceae</taxon>
        <taxon>Pediococcus</taxon>
    </lineage>
</organism>
<dbReference type="OrthoDB" id="2194912at2"/>
<dbReference type="GO" id="GO:0004175">
    <property type="term" value="F:endopeptidase activity"/>
    <property type="evidence" value="ECO:0007669"/>
    <property type="project" value="UniProtKB-ARBA"/>
</dbReference>
<dbReference type="PATRIC" id="fig|480391.4.peg.1548"/>
<dbReference type="InterPro" id="IPR003675">
    <property type="entry name" value="Rce1/LyrA-like_dom"/>
</dbReference>
<dbReference type="InterPro" id="IPR052710">
    <property type="entry name" value="CAAX_protease"/>
</dbReference>
<dbReference type="EMBL" id="JQCQ01000006">
    <property type="protein sequence ID" value="KRO25760.1"/>
    <property type="molecule type" value="Genomic_DNA"/>
</dbReference>
<evidence type="ECO:0000313" key="4">
    <source>
        <dbReference type="EMBL" id="KRO25760.1"/>
    </source>
</evidence>
<gene>
    <name evidence="4" type="ORF">IV88_GL001523</name>
</gene>
<dbReference type="Pfam" id="PF02517">
    <property type="entry name" value="Rce1-like"/>
    <property type="match status" value="1"/>
</dbReference>
<feature type="transmembrane region" description="Helical" evidence="2">
    <location>
        <begin position="176"/>
        <end position="191"/>
    </location>
</feature>
<feature type="transmembrane region" description="Helical" evidence="2">
    <location>
        <begin position="7"/>
        <end position="28"/>
    </location>
</feature>
<feature type="transmembrane region" description="Helical" evidence="2">
    <location>
        <begin position="68"/>
        <end position="95"/>
    </location>
</feature>
<keyword evidence="2" id="KW-1133">Transmembrane helix</keyword>
<protein>
    <submittedName>
        <fullName evidence="4">Metal-dependent membrane protease</fullName>
    </submittedName>
</protein>
<keyword evidence="4" id="KW-0378">Hydrolase</keyword>
<dbReference type="PANTHER" id="PTHR36435">
    <property type="entry name" value="SLR1288 PROTEIN"/>
    <property type="match status" value="1"/>
</dbReference>